<organism evidence="14 15">
    <name type="scientific">Pseudotenacibaculum haliotis</name>
    <dbReference type="NCBI Taxonomy" id="1862138"/>
    <lineage>
        <taxon>Bacteria</taxon>
        <taxon>Pseudomonadati</taxon>
        <taxon>Bacteroidota</taxon>
        <taxon>Flavobacteriia</taxon>
        <taxon>Flavobacteriales</taxon>
        <taxon>Flavobacteriaceae</taxon>
        <taxon>Pseudotenacibaculum</taxon>
    </lineage>
</organism>
<feature type="transmembrane region" description="Helical" evidence="13">
    <location>
        <begin position="71"/>
        <end position="92"/>
    </location>
</feature>
<keyword evidence="3" id="KW-0813">Transport</keyword>
<feature type="transmembrane region" description="Helical" evidence="13">
    <location>
        <begin position="12"/>
        <end position="30"/>
    </location>
</feature>
<reference evidence="15" key="1">
    <citation type="journal article" date="2019" name="Int. J. Syst. Evol. Microbiol.">
        <title>The Global Catalogue of Microorganisms (GCM) 10K type strain sequencing project: providing services to taxonomists for standard genome sequencing and annotation.</title>
        <authorList>
            <consortium name="The Broad Institute Genomics Platform"/>
            <consortium name="The Broad Institute Genome Sequencing Center for Infectious Disease"/>
            <person name="Wu L."/>
            <person name="Ma J."/>
        </authorList>
    </citation>
    <scope>NUCLEOTIDE SEQUENCE [LARGE SCALE GENOMIC DNA]</scope>
    <source>
        <strain evidence="15">KCTC 52127</strain>
    </source>
</reference>
<dbReference type="EMBL" id="JBHULH010000001">
    <property type="protein sequence ID" value="MFD2566183.1"/>
    <property type="molecule type" value="Genomic_DNA"/>
</dbReference>
<keyword evidence="11" id="KW-0407">Ion channel</keyword>
<keyword evidence="4" id="KW-0633">Potassium transport</keyword>
<comment type="similarity">
    <text evidence="2">Belongs to the TMEM175 family.</text>
</comment>
<comment type="catalytic activity">
    <reaction evidence="12">
        <text>K(+)(in) = K(+)(out)</text>
        <dbReference type="Rhea" id="RHEA:29463"/>
        <dbReference type="ChEBI" id="CHEBI:29103"/>
    </reaction>
</comment>
<evidence type="ECO:0000256" key="1">
    <source>
        <dbReference type="ARBA" id="ARBA00004141"/>
    </source>
</evidence>
<evidence type="ECO:0000256" key="10">
    <source>
        <dbReference type="ARBA" id="ARBA00023136"/>
    </source>
</evidence>
<comment type="subcellular location">
    <subcellularLocation>
        <location evidence="1">Membrane</location>
        <topology evidence="1">Multi-pass membrane protein</topology>
    </subcellularLocation>
</comment>
<evidence type="ECO:0000256" key="2">
    <source>
        <dbReference type="ARBA" id="ARBA00006920"/>
    </source>
</evidence>
<proteinExistence type="inferred from homology"/>
<feature type="transmembrane region" description="Helical" evidence="13">
    <location>
        <begin position="42"/>
        <end position="59"/>
    </location>
</feature>
<feature type="transmembrane region" description="Helical" evidence="13">
    <location>
        <begin position="177"/>
        <end position="195"/>
    </location>
</feature>
<feature type="transmembrane region" description="Helical" evidence="13">
    <location>
        <begin position="112"/>
        <end position="137"/>
    </location>
</feature>
<evidence type="ECO:0000256" key="11">
    <source>
        <dbReference type="ARBA" id="ARBA00023303"/>
    </source>
</evidence>
<dbReference type="RefSeq" id="WP_379664902.1">
    <property type="nucleotide sequence ID" value="NZ_JBHULH010000001.1"/>
</dbReference>
<feature type="transmembrane region" description="Helical" evidence="13">
    <location>
        <begin position="149"/>
        <end position="171"/>
    </location>
</feature>
<keyword evidence="15" id="KW-1185">Reference proteome</keyword>
<evidence type="ECO:0000256" key="7">
    <source>
        <dbReference type="ARBA" id="ARBA00022958"/>
    </source>
</evidence>
<evidence type="ECO:0000313" key="15">
    <source>
        <dbReference type="Proteomes" id="UP001597508"/>
    </source>
</evidence>
<evidence type="ECO:0000256" key="12">
    <source>
        <dbReference type="ARBA" id="ARBA00034430"/>
    </source>
</evidence>
<dbReference type="Pfam" id="PF06736">
    <property type="entry name" value="TMEM175"/>
    <property type="match status" value="1"/>
</dbReference>
<comment type="caution">
    <text evidence="14">The sequence shown here is derived from an EMBL/GenBank/DDBJ whole genome shotgun (WGS) entry which is preliminary data.</text>
</comment>
<evidence type="ECO:0000256" key="6">
    <source>
        <dbReference type="ARBA" id="ARBA00022826"/>
    </source>
</evidence>
<evidence type="ECO:0000256" key="5">
    <source>
        <dbReference type="ARBA" id="ARBA00022692"/>
    </source>
</evidence>
<evidence type="ECO:0000256" key="4">
    <source>
        <dbReference type="ARBA" id="ARBA00022538"/>
    </source>
</evidence>
<keyword evidence="10 13" id="KW-0472">Membrane</keyword>
<evidence type="ECO:0000256" key="8">
    <source>
        <dbReference type="ARBA" id="ARBA00022989"/>
    </source>
</evidence>
<evidence type="ECO:0000256" key="3">
    <source>
        <dbReference type="ARBA" id="ARBA00022448"/>
    </source>
</evidence>
<gene>
    <name evidence="14" type="ORF">ACFSRZ_02290</name>
</gene>
<name>A0ABW5LMU9_9FLAO</name>
<sequence length="207" mass="24386">MLFSHSKNRLEALSDGVFAFAATLMVVEVGTSTEFISFKDEIPNFISFGASFFIMMALWKLHYNFFRRTKYVDNWIITFNMVLLFTVLFYIFPVKSLLDSLLKRAKMSVEEFSQLFQVYSIGFALIFVCFALMYYRAYKKDKKVKNSMWLYFYTRHFSIFVLVGLTSAILAKFHIGLQYGFPGFFYGILGPLCYWHSIKFQKKYSLD</sequence>
<keyword evidence="5 13" id="KW-0812">Transmembrane</keyword>
<keyword evidence="7" id="KW-0630">Potassium</keyword>
<keyword evidence="6" id="KW-0631">Potassium channel</keyword>
<evidence type="ECO:0000313" key="14">
    <source>
        <dbReference type="EMBL" id="MFD2566183.1"/>
    </source>
</evidence>
<dbReference type="InterPro" id="IPR010617">
    <property type="entry name" value="TMEM175-like"/>
</dbReference>
<keyword evidence="8 13" id="KW-1133">Transmembrane helix</keyword>
<keyword evidence="9" id="KW-0406">Ion transport</keyword>
<accession>A0ABW5LMU9</accession>
<dbReference type="Proteomes" id="UP001597508">
    <property type="component" value="Unassembled WGS sequence"/>
</dbReference>
<protein>
    <submittedName>
        <fullName evidence="14">TMEM175 family protein</fullName>
    </submittedName>
</protein>
<evidence type="ECO:0000256" key="13">
    <source>
        <dbReference type="SAM" id="Phobius"/>
    </source>
</evidence>
<evidence type="ECO:0000256" key="9">
    <source>
        <dbReference type="ARBA" id="ARBA00023065"/>
    </source>
</evidence>